<evidence type="ECO:0000256" key="4">
    <source>
        <dbReference type="ARBA" id="ARBA00022801"/>
    </source>
</evidence>
<evidence type="ECO:0000256" key="3">
    <source>
        <dbReference type="ARBA" id="ARBA00022723"/>
    </source>
</evidence>
<feature type="compositionally biased region" description="Low complexity" evidence="9">
    <location>
        <begin position="31"/>
        <end position="51"/>
    </location>
</feature>
<name>A0A427YER2_9TREE</name>
<feature type="compositionally biased region" description="Polar residues" evidence="9">
    <location>
        <begin position="52"/>
        <end position="82"/>
    </location>
</feature>
<dbReference type="OrthoDB" id="446759at2759"/>
<evidence type="ECO:0000313" key="13">
    <source>
        <dbReference type="Proteomes" id="UP000279259"/>
    </source>
</evidence>
<gene>
    <name evidence="12" type="primary">NOB1</name>
    <name evidence="12" type="ORF">EHS25_002117</name>
</gene>
<feature type="region of interest" description="Disordered" evidence="9">
    <location>
        <begin position="282"/>
        <end position="369"/>
    </location>
</feature>
<feature type="domain" description="Nin one binding (NOB1) Zn-ribbon-like" evidence="10">
    <location>
        <begin position="401"/>
        <end position="472"/>
    </location>
</feature>
<dbReference type="AlphaFoldDB" id="A0A427YER2"/>
<dbReference type="GO" id="GO:0016787">
    <property type="term" value="F:hydrolase activity"/>
    <property type="evidence" value="ECO:0007669"/>
    <property type="project" value="UniProtKB-KW"/>
</dbReference>
<dbReference type="Gene3D" id="3.40.50.1010">
    <property type="entry name" value="5'-nuclease"/>
    <property type="match status" value="1"/>
</dbReference>
<evidence type="ECO:0000259" key="10">
    <source>
        <dbReference type="Pfam" id="PF08772"/>
    </source>
</evidence>
<dbReference type="GO" id="GO:0030688">
    <property type="term" value="C:preribosome, small subunit precursor"/>
    <property type="evidence" value="ECO:0007669"/>
    <property type="project" value="TreeGrafter"/>
</dbReference>
<evidence type="ECO:0000256" key="9">
    <source>
        <dbReference type="SAM" id="MobiDB-lite"/>
    </source>
</evidence>
<sequence length="561" mass="59508">MVLSYSAIAQPSADTPKTISIVTPSRSDAEAPSTSEGPAGSSSSPSQAFPPLTSNEVEQSASAPDSEIGQSGPVSSTAGPSTPGITHLILDAGPLLSLTPLRHLASSFHTTPLVLAELRDPKAREHWERLGLSGVDVRVEPPKPEAMAKVVAFAKKTGDYAVLSQTDLSVIALTYQYEAEVNGEKWIRSEPGQTLPPREERLVGAKGEEGGMDTQDGEGGEGSGTEEESEDEREDIGEDEDAEEGVREQLEVEGEEGKSQGDVGVVGDVEEVTRSIEQVLLESTSPSTSSSAPQEASRPDPSGSASTSASAPPPAPAPPPASSANPASPPEDPESESDGGEWITPSNLPQHRSRDLGLVTPGPKAASQPHLASVCMTGDFAVQNVLLAMGLGLVGEGGKRIGKVKSWVLRCHACFKLCKDPSKRFCPSCGNPTLLRTTVTTTSAGVQRVHLKKNFQYHLRGTKFSIPDAKPGRAKGQQKGGSGLILREDQMEWQDAVRRREGEARKEEKRAKKGALEGWNDPDWLPEIITVGMSGKGRQSSQGMPSIGHGRRNPNQARRKR</sequence>
<dbReference type="GO" id="GO:0046872">
    <property type="term" value="F:metal ion binding"/>
    <property type="evidence" value="ECO:0007669"/>
    <property type="project" value="UniProtKB-UniRule"/>
</dbReference>
<keyword evidence="5 7" id="KW-0862">Zinc</keyword>
<feature type="compositionally biased region" description="Pro residues" evidence="9">
    <location>
        <begin position="311"/>
        <end position="321"/>
    </location>
</feature>
<feature type="region of interest" description="Disordered" evidence="9">
    <location>
        <begin position="496"/>
        <end position="561"/>
    </location>
</feature>
<feature type="compositionally biased region" description="Acidic residues" evidence="9">
    <location>
        <begin position="215"/>
        <end position="243"/>
    </location>
</feature>
<dbReference type="InterPro" id="IPR014881">
    <property type="entry name" value="NOB1_Zn-bd"/>
</dbReference>
<feature type="binding site" evidence="8">
    <location>
        <position position="426"/>
    </location>
    <ligand>
        <name>Zn(2+)</name>
        <dbReference type="ChEBI" id="CHEBI:29105"/>
    </ligand>
</feature>
<evidence type="ECO:0000313" key="12">
    <source>
        <dbReference type="EMBL" id="RSH89566.1"/>
    </source>
</evidence>
<dbReference type="PANTHER" id="PTHR12814:SF2">
    <property type="entry name" value="RNA-BINDING PROTEIN NOB1"/>
    <property type="match status" value="1"/>
</dbReference>
<feature type="binding site" evidence="8">
    <location>
        <position position="411"/>
    </location>
    <ligand>
        <name>Zn(2+)</name>
        <dbReference type="ChEBI" id="CHEBI:29105"/>
    </ligand>
</feature>
<feature type="compositionally biased region" description="Low complexity" evidence="9">
    <location>
        <begin position="282"/>
        <end position="310"/>
    </location>
</feature>
<dbReference type="GO" id="GO:0005737">
    <property type="term" value="C:cytoplasm"/>
    <property type="evidence" value="ECO:0007669"/>
    <property type="project" value="UniProtKB-ARBA"/>
</dbReference>
<proteinExistence type="inferred from homology"/>
<feature type="compositionally biased region" description="Basic and acidic residues" evidence="9">
    <location>
        <begin position="197"/>
        <end position="209"/>
    </location>
</feature>
<dbReference type="GO" id="GO:0030490">
    <property type="term" value="P:maturation of SSU-rRNA"/>
    <property type="evidence" value="ECO:0007669"/>
    <property type="project" value="TreeGrafter"/>
</dbReference>
<comment type="subcellular location">
    <subcellularLocation>
        <location evidence="7">Nucleus</location>
        <location evidence="7">Nucleolus</location>
    </subcellularLocation>
</comment>
<comment type="function">
    <text evidence="7">Required for the synthesis of 40S ribosome subunits. Has a role in processing 20S pre-rRNA into the mature 18S rRNA, where it is required for cleavage at the 3' end of the mature 18S rRNA (D-site). Accompanies the 20S pre-rRNA from the nucleus to the cytoplasm.</text>
</comment>
<dbReference type="Pfam" id="PF08772">
    <property type="entry name" value="Zn_ribbon_NOB1"/>
    <property type="match status" value="1"/>
</dbReference>
<comment type="similarity">
    <text evidence="1 7">Belongs to the NOB1 family.</text>
</comment>
<feature type="region of interest" description="Disordered" evidence="9">
    <location>
        <begin position="1"/>
        <end position="82"/>
    </location>
</feature>
<feature type="domain" description="Ribonuclease PIN" evidence="11">
    <location>
        <begin position="88"/>
        <end position="176"/>
    </location>
</feature>
<dbReference type="Gene3D" id="6.20.210.10">
    <property type="entry name" value="Nin one binding (NOB1), Zn-ribbon-like"/>
    <property type="match status" value="1"/>
</dbReference>
<keyword evidence="13" id="KW-1185">Reference proteome</keyword>
<feature type="compositionally biased region" description="Basic and acidic residues" evidence="9">
    <location>
        <begin position="244"/>
        <end position="259"/>
    </location>
</feature>
<dbReference type="Pfam" id="PF17146">
    <property type="entry name" value="PIN_6"/>
    <property type="match status" value="1"/>
</dbReference>
<evidence type="ECO:0000256" key="1">
    <source>
        <dbReference type="ARBA" id="ARBA00005858"/>
    </source>
</evidence>
<evidence type="ECO:0000256" key="8">
    <source>
        <dbReference type="PIRSR" id="PIRSR037125-1"/>
    </source>
</evidence>
<keyword evidence="3 7" id="KW-0479">Metal-binding</keyword>
<dbReference type="InterPro" id="IPR039907">
    <property type="entry name" value="NOB1"/>
</dbReference>
<dbReference type="FunFam" id="3.40.50.1010:FF:000020">
    <property type="entry name" value="20S-pre-rRNA D-site endonuclease NOB1"/>
    <property type="match status" value="1"/>
</dbReference>
<feature type="binding site" evidence="8">
    <location>
        <position position="414"/>
    </location>
    <ligand>
        <name>Zn(2+)</name>
        <dbReference type="ChEBI" id="CHEBI:29105"/>
    </ligand>
</feature>
<dbReference type="PIRSF" id="PIRSF037125">
    <property type="entry name" value="D-site_20S_pre-rRNA_nuclease"/>
    <property type="match status" value="1"/>
</dbReference>
<dbReference type="InterPro" id="IPR017117">
    <property type="entry name" value="Nob1_euk"/>
</dbReference>
<dbReference type="EMBL" id="RSCD01000013">
    <property type="protein sequence ID" value="RSH89566.1"/>
    <property type="molecule type" value="Genomic_DNA"/>
</dbReference>
<feature type="compositionally biased region" description="Basic and acidic residues" evidence="9">
    <location>
        <begin position="496"/>
        <end position="510"/>
    </location>
</feature>
<dbReference type="Proteomes" id="UP000279259">
    <property type="component" value="Unassembled WGS sequence"/>
</dbReference>
<protein>
    <recommendedName>
        <fullName evidence="7">20S-pre-rRNA D-site endonuclease NOB1</fullName>
    </recommendedName>
</protein>
<dbReference type="CDD" id="cd09876">
    <property type="entry name" value="PIN_Nob1-like"/>
    <property type="match status" value="1"/>
</dbReference>
<dbReference type="STRING" id="1890683.A0A427YER2"/>
<keyword evidence="4" id="KW-0378">Hydrolase</keyword>
<dbReference type="GO" id="GO:0004521">
    <property type="term" value="F:RNA endonuclease activity"/>
    <property type="evidence" value="ECO:0007669"/>
    <property type="project" value="UniProtKB-UniRule"/>
</dbReference>
<feature type="binding site" evidence="8">
    <location>
        <position position="429"/>
    </location>
    <ligand>
        <name>Zn(2+)</name>
        <dbReference type="ChEBI" id="CHEBI:29105"/>
    </ligand>
</feature>
<organism evidence="12 13">
    <name type="scientific">Saitozyma podzolica</name>
    <dbReference type="NCBI Taxonomy" id="1890683"/>
    <lineage>
        <taxon>Eukaryota</taxon>
        <taxon>Fungi</taxon>
        <taxon>Dikarya</taxon>
        <taxon>Basidiomycota</taxon>
        <taxon>Agaricomycotina</taxon>
        <taxon>Tremellomycetes</taxon>
        <taxon>Tremellales</taxon>
        <taxon>Trimorphomycetaceae</taxon>
        <taxon>Saitozyma</taxon>
    </lineage>
</organism>
<dbReference type="InterPro" id="IPR036283">
    <property type="entry name" value="NOB1_Zf-like_sf"/>
</dbReference>
<accession>A0A427YER2</accession>
<feature type="region of interest" description="Disordered" evidence="9">
    <location>
        <begin position="188"/>
        <end position="267"/>
    </location>
</feature>
<evidence type="ECO:0000256" key="5">
    <source>
        <dbReference type="ARBA" id="ARBA00022833"/>
    </source>
</evidence>
<evidence type="ECO:0000256" key="2">
    <source>
        <dbReference type="ARBA" id="ARBA00022722"/>
    </source>
</evidence>
<dbReference type="PANTHER" id="PTHR12814">
    <property type="entry name" value="RNA-BINDING PROTEIN NOB1"/>
    <property type="match status" value="1"/>
</dbReference>
<keyword evidence="6 7" id="KW-0539">Nucleus</keyword>
<feature type="compositionally biased region" description="Basic residues" evidence="9">
    <location>
        <begin position="549"/>
        <end position="561"/>
    </location>
</feature>
<comment type="caution">
    <text evidence="12">The sequence shown here is derived from an EMBL/GenBank/DDBJ whole genome shotgun (WGS) entry which is preliminary data.</text>
</comment>
<dbReference type="InterPro" id="IPR033411">
    <property type="entry name" value="Ribonuclease_PIN"/>
</dbReference>
<dbReference type="GO" id="GO:0005730">
    <property type="term" value="C:nucleolus"/>
    <property type="evidence" value="ECO:0007669"/>
    <property type="project" value="UniProtKB-SubCell"/>
</dbReference>
<evidence type="ECO:0000259" key="11">
    <source>
        <dbReference type="Pfam" id="PF17146"/>
    </source>
</evidence>
<evidence type="ECO:0000256" key="7">
    <source>
        <dbReference type="PIRNR" id="PIRNR037125"/>
    </source>
</evidence>
<feature type="compositionally biased region" description="Polar residues" evidence="9">
    <location>
        <begin position="7"/>
        <end position="26"/>
    </location>
</feature>
<keyword evidence="2" id="KW-0540">Nuclease</keyword>
<reference evidence="12 13" key="1">
    <citation type="submission" date="2018-11" db="EMBL/GenBank/DDBJ databases">
        <title>Genome sequence of Saitozyma podzolica DSM 27192.</title>
        <authorList>
            <person name="Aliyu H."/>
            <person name="Gorte O."/>
            <person name="Ochsenreither K."/>
        </authorList>
    </citation>
    <scope>NUCLEOTIDE SEQUENCE [LARGE SCALE GENOMIC DNA]</scope>
    <source>
        <strain evidence="12 13">DSM 27192</strain>
    </source>
</reference>
<dbReference type="SUPFAM" id="SSF144206">
    <property type="entry name" value="NOB1 zinc finger-like"/>
    <property type="match status" value="1"/>
</dbReference>
<evidence type="ECO:0000256" key="6">
    <source>
        <dbReference type="ARBA" id="ARBA00023242"/>
    </source>
</evidence>